<dbReference type="AlphaFoldDB" id="A0A2H0BYK2"/>
<reference evidence="2 3" key="1">
    <citation type="submission" date="2017-09" db="EMBL/GenBank/DDBJ databases">
        <title>Depth-based differentiation of microbial function through sediment-hosted aquifers and enrichment of novel symbionts in the deep terrestrial subsurface.</title>
        <authorList>
            <person name="Probst A.J."/>
            <person name="Ladd B."/>
            <person name="Jarett J.K."/>
            <person name="Geller-Mcgrath D.E."/>
            <person name="Sieber C.M."/>
            <person name="Emerson J.B."/>
            <person name="Anantharaman K."/>
            <person name="Thomas B.C."/>
            <person name="Malmstrom R."/>
            <person name="Stieglmeier M."/>
            <person name="Klingl A."/>
            <person name="Woyke T."/>
            <person name="Ryan C.M."/>
            <person name="Banfield J.F."/>
        </authorList>
    </citation>
    <scope>NUCLEOTIDE SEQUENCE [LARGE SCALE GENOMIC DNA]</scope>
    <source>
        <strain evidence="2">CG22_combo_CG10-13_8_21_14_all_38_20</strain>
    </source>
</reference>
<protein>
    <submittedName>
        <fullName evidence="2">Uncharacterized protein</fullName>
    </submittedName>
</protein>
<keyword evidence="1" id="KW-1133">Transmembrane helix</keyword>
<comment type="caution">
    <text evidence="2">The sequence shown here is derived from an EMBL/GenBank/DDBJ whole genome shotgun (WGS) entry which is preliminary data.</text>
</comment>
<proteinExistence type="predicted"/>
<keyword evidence="1" id="KW-0812">Transmembrane</keyword>
<evidence type="ECO:0000256" key="1">
    <source>
        <dbReference type="SAM" id="Phobius"/>
    </source>
</evidence>
<accession>A0A2H0BYK2</accession>
<evidence type="ECO:0000313" key="2">
    <source>
        <dbReference type="EMBL" id="PIP62110.1"/>
    </source>
</evidence>
<name>A0A2H0BYK2_9BACT</name>
<keyword evidence="1" id="KW-0472">Membrane</keyword>
<organism evidence="2 3">
    <name type="scientific">Candidatus Roizmanbacteria bacterium CG22_combo_CG10-13_8_21_14_all_38_20</name>
    <dbReference type="NCBI Taxonomy" id="1974862"/>
    <lineage>
        <taxon>Bacteria</taxon>
        <taxon>Candidatus Roizmaniibacteriota</taxon>
    </lineage>
</organism>
<sequence length="66" mass="7534">MQEDIVARLNAQDELLRKIYSSSEKTRKYFMWTLIGTAVMFVLPLIGLAFAIPAFLNNYMGALSNF</sequence>
<evidence type="ECO:0000313" key="3">
    <source>
        <dbReference type="Proteomes" id="UP000231246"/>
    </source>
</evidence>
<dbReference type="Proteomes" id="UP000231246">
    <property type="component" value="Unassembled WGS sequence"/>
</dbReference>
<feature type="transmembrane region" description="Helical" evidence="1">
    <location>
        <begin position="29"/>
        <end position="56"/>
    </location>
</feature>
<dbReference type="EMBL" id="PCTA01000003">
    <property type="protein sequence ID" value="PIP62110.1"/>
    <property type="molecule type" value="Genomic_DNA"/>
</dbReference>
<gene>
    <name evidence="2" type="ORF">COW99_00290</name>
</gene>